<reference evidence="1" key="1">
    <citation type="journal article" date="2009" name="Plant Mol. Biol.">
        <title>Insights into corn genes derived from large-scale cDNA sequencing.</title>
        <authorList>
            <person name="Alexandrov N.N."/>
            <person name="Brover V.V."/>
            <person name="Freidin S."/>
            <person name="Troukhan M.E."/>
            <person name="Tatarinova T.V."/>
            <person name="Zhang H."/>
            <person name="Swaller T.J."/>
            <person name="Lu Y.P."/>
            <person name="Bouck J."/>
            <person name="Flavell R.B."/>
            <person name="Feldmann K.A."/>
        </authorList>
    </citation>
    <scope>NUCLEOTIDE SEQUENCE</scope>
</reference>
<dbReference type="AlphaFoldDB" id="B6SP05"/>
<proteinExistence type="evidence at transcript level"/>
<organism evidence="1">
    <name type="scientific">Zea mays</name>
    <name type="common">Maize</name>
    <dbReference type="NCBI Taxonomy" id="4577"/>
    <lineage>
        <taxon>Eukaryota</taxon>
        <taxon>Viridiplantae</taxon>
        <taxon>Streptophyta</taxon>
        <taxon>Embryophyta</taxon>
        <taxon>Tracheophyta</taxon>
        <taxon>Spermatophyta</taxon>
        <taxon>Magnoliopsida</taxon>
        <taxon>Liliopsida</taxon>
        <taxon>Poales</taxon>
        <taxon>Poaceae</taxon>
        <taxon>PACMAD clade</taxon>
        <taxon>Panicoideae</taxon>
        <taxon>Andropogonodae</taxon>
        <taxon>Andropogoneae</taxon>
        <taxon>Tripsacinae</taxon>
        <taxon>Zea</taxon>
    </lineage>
</organism>
<name>B6SP05_MAIZE</name>
<sequence>MIGELVAMKTEMDRRRESMPGVVGFRRALDSGQEQVPQDEAHGGCCDMFVRGLGRRLPINFGLLDHCLLMM</sequence>
<accession>B6SP05</accession>
<protein>
    <submittedName>
        <fullName evidence="1">Uncharacterized protein</fullName>
    </submittedName>
</protein>
<evidence type="ECO:0000313" key="1">
    <source>
        <dbReference type="EMBL" id="ACG26588.1"/>
    </source>
</evidence>
<dbReference type="EMBL" id="EU954470">
    <property type="protein sequence ID" value="ACG26588.1"/>
    <property type="molecule type" value="mRNA"/>
</dbReference>